<protein>
    <submittedName>
        <fullName evidence="1">Uncharacterized protein</fullName>
    </submittedName>
</protein>
<accession>A0A2K9ZAN4</accession>
<sequence>MQRNQSGRGKNAQSSFGHRSILFPFKLLNIHPFKGVAVLDCYTGPHYSATISRAMANLGRSKQYAKAIGFGHDASCRHARRKPSFRLLPTYRLLRRSLIYNF</sequence>
<reference evidence="1 2" key="1">
    <citation type="submission" date="2017-11" db="EMBL/GenBank/DDBJ databases">
        <title>Complete genome of Rhizobium leguminosarum Norway, an ineffective micro-symbiont.</title>
        <authorList>
            <person name="Hoffrichter A."/>
            <person name="Liang J."/>
            <person name="Brachmann A."/>
            <person name="Marin M."/>
        </authorList>
    </citation>
    <scope>NUCLEOTIDE SEQUENCE [LARGE SCALE GENOMIC DNA]</scope>
    <source>
        <strain evidence="1 2">Norway</strain>
    </source>
</reference>
<dbReference type="AlphaFoldDB" id="A0A2K9ZAN4"/>
<dbReference type="Proteomes" id="UP000238523">
    <property type="component" value="Chromosome"/>
</dbReference>
<dbReference type="EMBL" id="CP025012">
    <property type="protein sequence ID" value="AUW45325.1"/>
    <property type="molecule type" value="Genomic_DNA"/>
</dbReference>
<evidence type="ECO:0000313" key="2">
    <source>
        <dbReference type="Proteomes" id="UP000238523"/>
    </source>
</evidence>
<organism evidence="1 2">
    <name type="scientific">Rhizobium leguminosarum</name>
    <dbReference type="NCBI Taxonomy" id="384"/>
    <lineage>
        <taxon>Bacteria</taxon>
        <taxon>Pseudomonadati</taxon>
        <taxon>Pseudomonadota</taxon>
        <taxon>Alphaproteobacteria</taxon>
        <taxon>Hyphomicrobiales</taxon>
        <taxon>Rhizobiaceae</taxon>
        <taxon>Rhizobium/Agrobacterium group</taxon>
        <taxon>Rhizobium</taxon>
    </lineage>
</organism>
<evidence type="ECO:0000313" key="1">
    <source>
        <dbReference type="EMBL" id="AUW45325.1"/>
    </source>
</evidence>
<name>A0A2K9ZAN4_RHILE</name>
<gene>
    <name evidence="1" type="ORF">CUJ84_Chr005034</name>
</gene>
<proteinExistence type="predicted"/>